<dbReference type="GO" id="GO:0009240">
    <property type="term" value="P:isopentenyl diphosphate biosynthetic process"/>
    <property type="evidence" value="ECO:0007669"/>
    <property type="project" value="TreeGrafter"/>
</dbReference>
<dbReference type="RefSeq" id="XP_005835564.1">
    <property type="nucleotide sequence ID" value="XM_005835507.1"/>
</dbReference>
<dbReference type="STRING" id="905079.L1JKA1"/>
<accession>L1JKA1</accession>
<dbReference type="KEGG" id="gtt:GUITHDRAFT_151788"/>
<dbReference type="GO" id="GO:0004452">
    <property type="term" value="F:isopentenyl-diphosphate delta-isomerase activity"/>
    <property type="evidence" value="ECO:0007669"/>
    <property type="project" value="TreeGrafter"/>
</dbReference>
<dbReference type="InterPro" id="IPR015797">
    <property type="entry name" value="NUDIX_hydrolase-like_dom_sf"/>
</dbReference>
<proteinExistence type="predicted"/>
<dbReference type="InterPro" id="IPR000086">
    <property type="entry name" value="NUDIX_hydrolase_dom"/>
</dbReference>
<organism evidence="3">
    <name type="scientific">Guillardia theta (strain CCMP2712)</name>
    <name type="common">Cryptophyte</name>
    <dbReference type="NCBI Taxonomy" id="905079"/>
    <lineage>
        <taxon>Eukaryota</taxon>
        <taxon>Cryptophyceae</taxon>
        <taxon>Pyrenomonadales</taxon>
        <taxon>Geminigeraceae</taxon>
        <taxon>Guillardia</taxon>
    </lineage>
</organism>
<dbReference type="EMBL" id="JH992985">
    <property type="protein sequence ID" value="EKX48584.1"/>
    <property type="molecule type" value="Genomic_DNA"/>
</dbReference>
<keyword evidence="1" id="KW-0732">Signal</keyword>
<evidence type="ECO:0000256" key="1">
    <source>
        <dbReference type="SAM" id="SignalP"/>
    </source>
</evidence>
<dbReference type="OrthoDB" id="1415013at2759"/>
<name>L1JKA1_GUITC</name>
<dbReference type="PROSITE" id="PS51462">
    <property type="entry name" value="NUDIX"/>
    <property type="match status" value="1"/>
</dbReference>
<feature type="chain" id="PRO_5011944459" description="Nudix hydrolase domain-containing protein" evidence="1">
    <location>
        <begin position="16"/>
        <end position="256"/>
    </location>
</feature>
<protein>
    <recommendedName>
        <fullName evidence="2">Nudix hydrolase domain-containing protein</fullName>
    </recommendedName>
</protein>
<dbReference type="SUPFAM" id="SSF55811">
    <property type="entry name" value="Nudix"/>
    <property type="match status" value="1"/>
</dbReference>
<feature type="signal peptide" evidence="1">
    <location>
        <begin position="1"/>
        <end position="15"/>
    </location>
</feature>
<evidence type="ECO:0000313" key="5">
    <source>
        <dbReference type="Proteomes" id="UP000011087"/>
    </source>
</evidence>
<dbReference type="OMA" id="RADCHAQ"/>
<dbReference type="PANTHER" id="PTHR10885:SF20">
    <property type="entry name" value="NUDIX HYDROLASE DOMAIN-CONTAINING PROTEIN"/>
    <property type="match status" value="1"/>
</dbReference>
<dbReference type="Gene3D" id="3.90.79.10">
    <property type="entry name" value="Nucleoside Triphosphate Pyrophosphohydrolase"/>
    <property type="match status" value="1"/>
</dbReference>
<dbReference type="GO" id="GO:0005737">
    <property type="term" value="C:cytoplasm"/>
    <property type="evidence" value="ECO:0007669"/>
    <property type="project" value="TreeGrafter"/>
</dbReference>
<dbReference type="EnsemblProtists" id="EKX48584">
    <property type="protein sequence ID" value="EKX48584"/>
    <property type="gene ID" value="GUITHDRAFT_151788"/>
</dbReference>
<sequence>MRWLLFLMLARTTQAFAPALRSIPIHLVASKSSVTLRSAFRTRALSMAAPGQDLSELFDVYKPPSSIPGFRGEPERAGISRQRKLVHTQGDWHRAIHIWLYDGQGNLIIQQRSEGKDTFPGKWDVSIAGHVSSGDSVIETAMKESKEELGLDIKKEELEYLGTIATSMAGSSPITGDFLCNEYKDIFLLKYEGHLDDLKFAPEEVQAVSRVDWRSLRQQLEEQIGPDGQSIDGRYIPRPRHYMDLLFGALEERIGK</sequence>
<dbReference type="PANTHER" id="PTHR10885">
    <property type="entry name" value="ISOPENTENYL-DIPHOSPHATE DELTA-ISOMERASE"/>
    <property type="match status" value="1"/>
</dbReference>
<dbReference type="AlphaFoldDB" id="L1JKA1"/>
<dbReference type="CDD" id="cd04692">
    <property type="entry name" value="NUDIX_Hydrolase"/>
    <property type="match status" value="1"/>
</dbReference>
<feature type="domain" description="Nudix hydrolase" evidence="2">
    <location>
        <begin position="91"/>
        <end position="235"/>
    </location>
</feature>
<gene>
    <name evidence="3" type="ORF">GUITHDRAFT_151788</name>
</gene>
<dbReference type="Pfam" id="PF00293">
    <property type="entry name" value="NUDIX"/>
    <property type="match status" value="1"/>
</dbReference>
<reference evidence="5" key="2">
    <citation type="submission" date="2012-11" db="EMBL/GenBank/DDBJ databases">
        <authorList>
            <person name="Kuo A."/>
            <person name="Curtis B.A."/>
            <person name="Tanifuji G."/>
            <person name="Burki F."/>
            <person name="Gruber A."/>
            <person name="Irimia M."/>
            <person name="Maruyama S."/>
            <person name="Arias M.C."/>
            <person name="Ball S.G."/>
            <person name="Gile G.H."/>
            <person name="Hirakawa Y."/>
            <person name="Hopkins J.F."/>
            <person name="Rensing S.A."/>
            <person name="Schmutz J."/>
            <person name="Symeonidi A."/>
            <person name="Elias M."/>
            <person name="Eveleigh R.J."/>
            <person name="Herman E.K."/>
            <person name="Klute M.J."/>
            <person name="Nakayama T."/>
            <person name="Obornik M."/>
            <person name="Reyes-Prieto A."/>
            <person name="Armbrust E.V."/>
            <person name="Aves S.J."/>
            <person name="Beiko R.G."/>
            <person name="Coutinho P."/>
            <person name="Dacks J.B."/>
            <person name="Durnford D.G."/>
            <person name="Fast N.M."/>
            <person name="Green B.R."/>
            <person name="Grisdale C."/>
            <person name="Hempe F."/>
            <person name="Henrissat B."/>
            <person name="Hoppner M.P."/>
            <person name="Ishida K.-I."/>
            <person name="Kim E."/>
            <person name="Koreny L."/>
            <person name="Kroth P.G."/>
            <person name="Liu Y."/>
            <person name="Malik S.-B."/>
            <person name="Maier U.G."/>
            <person name="McRose D."/>
            <person name="Mock T."/>
            <person name="Neilson J.A."/>
            <person name="Onodera N.T."/>
            <person name="Poole A.M."/>
            <person name="Pritham E.J."/>
            <person name="Richards T.A."/>
            <person name="Rocap G."/>
            <person name="Roy S.W."/>
            <person name="Sarai C."/>
            <person name="Schaack S."/>
            <person name="Shirato S."/>
            <person name="Slamovits C.H."/>
            <person name="Spencer D.F."/>
            <person name="Suzuki S."/>
            <person name="Worden A.Z."/>
            <person name="Zauner S."/>
            <person name="Barry K."/>
            <person name="Bell C."/>
            <person name="Bharti A.K."/>
            <person name="Crow J.A."/>
            <person name="Grimwood J."/>
            <person name="Kramer R."/>
            <person name="Lindquist E."/>
            <person name="Lucas S."/>
            <person name="Salamov A."/>
            <person name="McFadden G.I."/>
            <person name="Lane C.E."/>
            <person name="Keeling P.J."/>
            <person name="Gray M.W."/>
            <person name="Grigoriev I.V."/>
            <person name="Archibald J.M."/>
        </authorList>
    </citation>
    <scope>NUCLEOTIDE SEQUENCE</scope>
    <source>
        <strain evidence="5">CCMP2712</strain>
    </source>
</reference>
<keyword evidence="5" id="KW-1185">Reference proteome</keyword>
<dbReference type="PaxDb" id="55529-EKX48584"/>
<evidence type="ECO:0000313" key="3">
    <source>
        <dbReference type="EMBL" id="EKX48584.1"/>
    </source>
</evidence>
<dbReference type="Proteomes" id="UP000011087">
    <property type="component" value="Unassembled WGS sequence"/>
</dbReference>
<reference evidence="3 5" key="1">
    <citation type="journal article" date="2012" name="Nature">
        <title>Algal genomes reveal evolutionary mosaicism and the fate of nucleomorphs.</title>
        <authorList>
            <consortium name="DOE Joint Genome Institute"/>
            <person name="Curtis B.A."/>
            <person name="Tanifuji G."/>
            <person name="Burki F."/>
            <person name="Gruber A."/>
            <person name="Irimia M."/>
            <person name="Maruyama S."/>
            <person name="Arias M.C."/>
            <person name="Ball S.G."/>
            <person name="Gile G.H."/>
            <person name="Hirakawa Y."/>
            <person name="Hopkins J.F."/>
            <person name="Kuo A."/>
            <person name="Rensing S.A."/>
            <person name="Schmutz J."/>
            <person name="Symeonidi A."/>
            <person name="Elias M."/>
            <person name="Eveleigh R.J."/>
            <person name="Herman E.K."/>
            <person name="Klute M.J."/>
            <person name="Nakayama T."/>
            <person name="Obornik M."/>
            <person name="Reyes-Prieto A."/>
            <person name="Armbrust E.V."/>
            <person name="Aves S.J."/>
            <person name="Beiko R.G."/>
            <person name="Coutinho P."/>
            <person name="Dacks J.B."/>
            <person name="Durnford D.G."/>
            <person name="Fast N.M."/>
            <person name="Green B.R."/>
            <person name="Grisdale C.J."/>
            <person name="Hempel F."/>
            <person name="Henrissat B."/>
            <person name="Hoppner M.P."/>
            <person name="Ishida K."/>
            <person name="Kim E."/>
            <person name="Koreny L."/>
            <person name="Kroth P.G."/>
            <person name="Liu Y."/>
            <person name="Malik S.B."/>
            <person name="Maier U.G."/>
            <person name="McRose D."/>
            <person name="Mock T."/>
            <person name="Neilson J.A."/>
            <person name="Onodera N.T."/>
            <person name="Poole A.M."/>
            <person name="Pritham E.J."/>
            <person name="Richards T.A."/>
            <person name="Rocap G."/>
            <person name="Roy S.W."/>
            <person name="Sarai C."/>
            <person name="Schaack S."/>
            <person name="Shirato S."/>
            <person name="Slamovits C.H."/>
            <person name="Spencer D.F."/>
            <person name="Suzuki S."/>
            <person name="Worden A.Z."/>
            <person name="Zauner S."/>
            <person name="Barry K."/>
            <person name="Bell C."/>
            <person name="Bharti A.K."/>
            <person name="Crow J.A."/>
            <person name="Grimwood J."/>
            <person name="Kramer R."/>
            <person name="Lindquist E."/>
            <person name="Lucas S."/>
            <person name="Salamov A."/>
            <person name="McFadden G.I."/>
            <person name="Lane C.E."/>
            <person name="Keeling P.J."/>
            <person name="Gray M.W."/>
            <person name="Grigoriev I.V."/>
            <person name="Archibald J.M."/>
        </authorList>
    </citation>
    <scope>NUCLEOTIDE SEQUENCE</scope>
    <source>
        <strain evidence="3 5">CCMP2712</strain>
    </source>
</reference>
<dbReference type="GeneID" id="17305191"/>
<dbReference type="HOGENOM" id="CLU_060552_1_0_1"/>
<evidence type="ECO:0000313" key="4">
    <source>
        <dbReference type="EnsemblProtists" id="EKX48584"/>
    </source>
</evidence>
<reference evidence="4" key="3">
    <citation type="submission" date="2015-06" db="UniProtKB">
        <authorList>
            <consortium name="EnsemblProtists"/>
        </authorList>
    </citation>
    <scope>IDENTIFICATION</scope>
</reference>
<evidence type="ECO:0000259" key="2">
    <source>
        <dbReference type="PROSITE" id="PS51462"/>
    </source>
</evidence>